<dbReference type="Proteomes" id="UP000177208">
    <property type="component" value="Unassembled WGS sequence"/>
</dbReference>
<dbReference type="PANTHER" id="PTHR44591">
    <property type="entry name" value="STRESS RESPONSE REGULATOR PROTEIN 1"/>
    <property type="match status" value="1"/>
</dbReference>
<evidence type="ECO:0000256" key="1">
    <source>
        <dbReference type="ARBA" id="ARBA00022553"/>
    </source>
</evidence>
<dbReference type="InterPro" id="IPR011006">
    <property type="entry name" value="CheY-like_superfamily"/>
</dbReference>
<dbReference type="PANTHER" id="PTHR44591:SF3">
    <property type="entry name" value="RESPONSE REGULATORY DOMAIN-CONTAINING PROTEIN"/>
    <property type="match status" value="1"/>
</dbReference>
<dbReference type="AlphaFoldDB" id="A0A1F7GD93"/>
<reference evidence="4 5" key="1">
    <citation type="journal article" date="2016" name="Nat. Commun.">
        <title>Thousands of microbial genomes shed light on interconnected biogeochemical processes in an aquifer system.</title>
        <authorList>
            <person name="Anantharaman K."/>
            <person name="Brown C.T."/>
            <person name="Hug L.A."/>
            <person name="Sharon I."/>
            <person name="Castelle C.J."/>
            <person name="Probst A.J."/>
            <person name="Thomas B.C."/>
            <person name="Singh A."/>
            <person name="Wilkins M.J."/>
            <person name="Karaoz U."/>
            <person name="Brodie E.L."/>
            <person name="Williams K.H."/>
            <person name="Hubbard S.S."/>
            <person name="Banfield J.F."/>
        </authorList>
    </citation>
    <scope>NUCLEOTIDE SEQUENCE [LARGE SCALE GENOMIC DNA]</scope>
</reference>
<protein>
    <recommendedName>
        <fullName evidence="3">Response regulatory domain-containing protein</fullName>
    </recommendedName>
</protein>
<sequence>MRKILLIEDDLILVQMYEIKFRHAGFEVETAFDGAAGLEKMRNYKPDLVLLDIVMPKLNGKVFFEKVRVDQELQQIPVAILTNIDNPADRIEFLKKGAVDYFIKSELTPAQVVERVRDLLEIRK</sequence>
<evidence type="ECO:0000259" key="3">
    <source>
        <dbReference type="PROSITE" id="PS50110"/>
    </source>
</evidence>
<accession>A0A1F7GD93</accession>
<organism evidence="4 5">
    <name type="scientific">Candidatus Roizmanbacteria bacterium RIFCSPHIGHO2_01_FULL_39_12c</name>
    <dbReference type="NCBI Taxonomy" id="1802031"/>
    <lineage>
        <taxon>Bacteria</taxon>
        <taxon>Candidatus Roizmaniibacteriota</taxon>
    </lineage>
</organism>
<dbReference type="Pfam" id="PF00072">
    <property type="entry name" value="Response_reg"/>
    <property type="match status" value="1"/>
</dbReference>
<dbReference type="GO" id="GO:0000160">
    <property type="term" value="P:phosphorelay signal transduction system"/>
    <property type="evidence" value="ECO:0007669"/>
    <property type="project" value="InterPro"/>
</dbReference>
<name>A0A1F7GD93_9BACT</name>
<dbReference type="Gene3D" id="3.40.50.2300">
    <property type="match status" value="1"/>
</dbReference>
<feature type="domain" description="Response regulatory" evidence="3">
    <location>
        <begin position="3"/>
        <end position="119"/>
    </location>
</feature>
<evidence type="ECO:0000256" key="2">
    <source>
        <dbReference type="PROSITE-ProRule" id="PRU00169"/>
    </source>
</evidence>
<dbReference type="EMBL" id="MFZG01000017">
    <property type="protein sequence ID" value="OGK16805.1"/>
    <property type="molecule type" value="Genomic_DNA"/>
</dbReference>
<evidence type="ECO:0000313" key="4">
    <source>
        <dbReference type="EMBL" id="OGK16805.1"/>
    </source>
</evidence>
<dbReference type="PROSITE" id="PS50110">
    <property type="entry name" value="RESPONSE_REGULATORY"/>
    <property type="match status" value="1"/>
</dbReference>
<gene>
    <name evidence="4" type="ORF">A2774_05345</name>
</gene>
<feature type="modified residue" description="4-aspartylphosphate" evidence="2">
    <location>
        <position position="52"/>
    </location>
</feature>
<comment type="caution">
    <text evidence="4">The sequence shown here is derived from an EMBL/GenBank/DDBJ whole genome shotgun (WGS) entry which is preliminary data.</text>
</comment>
<proteinExistence type="predicted"/>
<dbReference type="InterPro" id="IPR001789">
    <property type="entry name" value="Sig_transdc_resp-reg_receiver"/>
</dbReference>
<dbReference type="InterPro" id="IPR050595">
    <property type="entry name" value="Bact_response_regulator"/>
</dbReference>
<keyword evidence="1 2" id="KW-0597">Phosphoprotein</keyword>
<dbReference type="CDD" id="cd00156">
    <property type="entry name" value="REC"/>
    <property type="match status" value="1"/>
</dbReference>
<evidence type="ECO:0000313" key="5">
    <source>
        <dbReference type="Proteomes" id="UP000177208"/>
    </source>
</evidence>
<dbReference type="SMART" id="SM00448">
    <property type="entry name" value="REC"/>
    <property type="match status" value="1"/>
</dbReference>
<dbReference type="SUPFAM" id="SSF52172">
    <property type="entry name" value="CheY-like"/>
    <property type="match status" value="1"/>
</dbReference>